<evidence type="ECO:0000313" key="2">
    <source>
        <dbReference type="Proteomes" id="UP000078046"/>
    </source>
</evidence>
<comment type="caution">
    <text evidence="1">The sequence shown here is derived from an EMBL/GenBank/DDBJ whole genome shotgun (WGS) entry which is preliminary data.</text>
</comment>
<proteinExistence type="predicted"/>
<name>A0A177ARC8_9BILA</name>
<gene>
    <name evidence="1" type="ORF">A3Q56_08378</name>
</gene>
<dbReference type="Proteomes" id="UP000078046">
    <property type="component" value="Unassembled WGS sequence"/>
</dbReference>
<dbReference type="EMBL" id="LWCA01002358">
    <property type="protein sequence ID" value="OAF63923.1"/>
    <property type="molecule type" value="Genomic_DNA"/>
</dbReference>
<evidence type="ECO:0000313" key="1">
    <source>
        <dbReference type="EMBL" id="OAF63923.1"/>
    </source>
</evidence>
<sequence>MQFSTNLSDNYYECISTTCKNTQKLLINFESNTVNLNEMERQLKCIETMNKNV</sequence>
<protein>
    <submittedName>
        <fullName evidence="1">Uncharacterized protein</fullName>
    </submittedName>
</protein>
<accession>A0A177ARC8</accession>
<organism evidence="1 2">
    <name type="scientific">Intoshia linei</name>
    <dbReference type="NCBI Taxonomy" id="1819745"/>
    <lineage>
        <taxon>Eukaryota</taxon>
        <taxon>Metazoa</taxon>
        <taxon>Spiralia</taxon>
        <taxon>Lophotrochozoa</taxon>
        <taxon>Mesozoa</taxon>
        <taxon>Orthonectida</taxon>
        <taxon>Rhopaluridae</taxon>
        <taxon>Intoshia</taxon>
    </lineage>
</organism>
<reference evidence="1 2" key="1">
    <citation type="submission" date="2016-04" db="EMBL/GenBank/DDBJ databases">
        <title>The genome of Intoshia linei affirms orthonectids as highly simplified spiralians.</title>
        <authorList>
            <person name="Mikhailov K.V."/>
            <person name="Slusarev G.S."/>
            <person name="Nikitin M.A."/>
            <person name="Logacheva M.D."/>
            <person name="Penin A."/>
            <person name="Aleoshin V."/>
            <person name="Panchin Y.V."/>
        </authorList>
    </citation>
    <scope>NUCLEOTIDE SEQUENCE [LARGE SCALE GENOMIC DNA]</scope>
    <source>
        <strain evidence="1">Intl2013</strain>
        <tissue evidence="1">Whole animal</tissue>
    </source>
</reference>
<dbReference type="AlphaFoldDB" id="A0A177ARC8"/>
<keyword evidence="2" id="KW-1185">Reference proteome</keyword>